<evidence type="ECO:0000313" key="1">
    <source>
        <dbReference type="EMBL" id="KAJ8118077.1"/>
    </source>
</evidence>
<name>A0ACC2ISM7_9PLEO</name>
<dbReference type="EMBL" id="JAPHNI010000030">
    <property type="protein sequence ID" value="KAJ8118077.1"/>
    <property type="molecule type" value="Genomic_DNA"/>
</dbReference>
<keyword evidence="2" id="KW-1185">Reference proteome</keyword>
<proteinExistence type="predicted"/>
<accession>A0ACC2ISM7</accession>
<reference evidence="1" key="1">
    <citation type="submission" date="2022-11" db="EMBL/GenBank/DDBJ databases">
        <title>Genome Sequence of Boeremia exigua.</title>
        <authorList>
            <person name="Buettner E."/>
        </authorList>
    </citation>
    <scope>NUCLEOTIDE SEQUENCE</scope>
    <source>
        <strain evidence="1">CU02</strain>
    </source>
</reference>
<protein>
    <submittedName>
        <fullName evidence="1">Uncharacterized protein</fullName>
    </submittedName>
</protein>
<organism evidence="1 2">
    <name type="scientific">Boeremia exigua</name>
    <dbReference type="NCBI Taxonomy" id="749465"/>
    <lineage>
        <taxon>Eukaryota</taxon>
        <taxon>Fungi</taxon>
        <taxon>Dikarya</taxon>
        <taxon>Ascomycota</taxon>
        <taxon>Pezizomycotina</taxon>
        <taxon>Dothideomycetes</taxon>
        <taxon>Pleosporomycetidae</taxon>
        <taxon>Pleosporales</taxon>
        <taxon>Pleosporineae</taxon>
        <taxon>Didymellaceae</taxon>
        <taxon>Boeremia</taxon>
    </lineage>
</organism>
<gene>
    <name evidence="1" type="ORF">OPT61_g870</name>
</gene>
<sequence length="957" mass="104786">MRSLRIPVLHPAISGTKPTKHMACGKPHMSAQSRDMVSLHAADGGCCWGASGFASVSWMMGTSCGPPLSQASAQGTIPSTHELFCRLPLLWHPHGKVTTSADPGTVMTGRGYHGWRLSSVCALFASAEMSPDQAEASFHPASRLNRCIQTEENDFVKMKHASIDFPEQMAIDGWQIRFLAAHLLRACLRGRRSKLLQEGDIANMLSLWLRWSRVQDRIRSDDAIDGTTGNGCVVAGQVVTMAMARYLGIASALAATSLAQFTPEKLLSAPRRGALSPSGDGSVALLSISQYNFTETAGHSSWGLLDLKSGEFKDSGLNISEVNEAVWIPGTDTGILYINGTNEEIPGGVTIWIGDINDPSKSTLAASLDAPYNGLRIAKTESGDIKFLVNSMAYPNGTAVNPETEVAAKHTGRFYSDVYVRHWDTWLTKNRYNVFAGTLSANGSYGLAHPGLRNLNNAVEWTTTRTETPVQPFGDSSDYAISPDGKLYAFLSKAPQLNKANYTASYIYLGEVDGSAAPVAINGPGSEAAKAGHQGASGQPSFSPDSCKLAYVQQDEDYYESDRWQLYTVDVAAANGSVATSNYKALSSSFDRWVQGPLTWSHAGDSIYATAEDYARVKIFNFPIAANASYIPEPLTSNTSVSSFSLLENNDLLVTASAIWTPVEYYTLSNGTKNTIFIAAENDPEFSDLSADQVSEIFFNGSDPNLKQQLQAWVIKPSFFVENKTYPLVFYIHGGPQGSWGNSWSNRWNPAVWADQGYIVVSPNPTGSTGFGQYLTDAIQGQWGGYPYYDLVNAWEYINSELSSFVDIENGIAAGASYGGSNDLGDKFKALVTHDGISQTKAAWATEELWFIRHDYNGTLWESDAYDKWNPFDHIANWSTPQFVVHNTLDYRLPESDGIALFNVLQNLGIPSRFLNFPNENHWTTKQENSLFWHKEIFNWINHFSKGEPLDDEPAGN</sequence>
<comment type="caution">
    <text evidence="1">The sequence shown here is derived from an EMBL/GenBank/DDBJ whole genome shotgun (WGS) entry which is preliminary data.</text>
</comment>
<dbReference type="Proteomes" id="UP001153331">
    <property type="component" value="Unassembled WGS sequence"/>
</dbReference>
<evidence type="ECO:0000313" key="2">
    <source>
        <dbReference type="Proteomes" id="UP001153331"/>
    </source>
</evidence>